<name>A0A6J4LZ50_9BACT</name>
<evidence type="ECO:0000256" key="1">
    <source>
        <dbReference type="SAM" id="MobiDB-lite"/>
    </source>
</evidence>
<protein>
    <submittedName>
        <fullName evidence="2">Uncharacterized protein</fullName>
    </submittedName>
</protein>
<dbReference type="AlphaFoldDB" id="A0A6J4LZ50"/>
<feature type="non-terminal residue" evidence="2">
    <location>
        <position position="1"/>
    </location>
</feature>
<organism evidence="2">
    <name type="scientific">uncultured Gemmatimonadota bacterium</name>
    <dbReference type="NCBI Taxonomy" id="203437"/>
    <lineage>
        <taxon>Bacteria</taxon>
        <taxon>Pseudomonadati</taxon>
        <taxon>Gemmatimonadota</taxon>
        <taxon>environmental samples</taxon>
    </lineage>
</organism>
<evidence type="ECO:0000313" key="2">
    <source>
        <dbReference type="EMBL" id="CAA9345755.1"/>
    </source>
</evidence>
<proteinExistence type="predicted"/>
<feature type="compositionally biased region" description="Basic residues" evidence="1">
    <location>
        <begin position="1"/>
        <end position="27"/>
    </location>
</feature>
<accession>A0A6J4LZ50</accession>
<dbReference type="EMBL" id="CADCTV010000595">
    <property type="protein sequence ID" value="CAA9345755.1"/>
    <property type="molecule type" value="Genomic_DNA"/>
</dbReference>
<feature type="non-terminal residue" evidence="2">
    <location>
        <position position="51"/>
    </location>
</feature>
<feature type="region of interest" description="Disordered" evidence="1">
    <location>
        <begin position="1"/>
        <end position="51"/>
    </location>
</feature>
<gene>
    <name evidence="2" type="ORF">AVDCRST_MAG89-2855</name>
</gene>
<reference evidence="2" key="1">
    <citation type="submission" date="2020-02" db="EMBL/GenBank/DDBJ databases">
        <authorList>
            <person name="Meier V. D."/>
        </authorList>
    </citation>
    <scope>NUCLEOTIDE SEQUENCE</scope>
    <source>
        <strain evidence="2">AVDCRST_MAG89</strain>
    </source>
</reference>
<sequence>AAGRARLVRRPRPARLRRPPERHRCRLPGHQPPRGARARRDGGAGVVARAL</sequence>